<gene>
    <name evidence="8" type="ORF">F4X14_19795</name>
</gene>
<dbReference type="PANTHER" id="PTHR30603">
    <property type="entry name" value="RNA POLYMERASE SIGMA FACTOR RPO"/>
    <property type="match status" value="1"/>
</dbReference>
<dbReference type="InterPro" id="IPR013325">
    <property type="entry name" value="RNA_pol_sigma_r2"/>
</dbReference>
<evidence type="ECO:0000313" key="8">
    <source>
        <dbReference type="EMBL" id="MYC97206.1"/>
    </source>
</evidence>
<protein>
    <recommendedName>
        <fullName evidence="5">RNA polymerase sigma factor</fullName>
    </recommendedName>
</protein>
<organism evidence="8">
    <name type="scientific">Caldilineaceae bacterium SB0661_bin_32</name>
    <dbReference type="NCBI Taxonomy" id="2605255"/>
    <lineage>
        <taxon>Bacteria</taxon>
        <taxon>Bacillati</taxon>
        <taxon>Chloroflexota</taxon>
        <taxon>Caldilineae</taxon>
        <taxon>Caldilineales</taxon>
        <taxon>Caldilineaceae</taxon>
    </lineage>
</organism>
<keyword evidence="3 5" id="KW-0238">DNA-binding</keyword>
<dbReference type="Gene3D" id="1.10.601.10">
    <property type="entry name" value="RNA Polymerase Primary Sigma Factor"/>
    <property type="match status" value="1"/>
</dbReference>
<evidence type="ECO:0000256" key="3">
    <source>
        <dbReference type="ARBA" id="ARBA00023125"/>
    </source>
</evidence>
<dbReference type="InterPro" id="IPR000943">
    <property type="entry name" value="RNA_pol_sigma70"/>
</dbReference>
<dbReference type="GO" id="GO:0003677">
    <property type="term" value="F:DNA binding"/>
    <property type="evidence" value="ECO:0007669"/>
    <property type="project" value="UniProtKB-KW"/>
</dbReference>
<dbReference type="Gene3D" id="1.10.10.10">
    <property type="entry name" value="Winged helix-like DNA-binding domain superfamily/Winged helix DNA-binding domain"/>
    <property type="match status" value="2"/>
</dbReference>
<evidence type="ECO:0000256" key="2">
    <source>
        <dbReference type="ARBA" id="ARBA00023082"/>
    </source>
</evidence>
<reference evidence="8" key="1">
    <citation type="submission" date="2019-09" db="EMBL/GenBank/DDBJ databases">
        <title>Characterisation of the sponge microbiome using genome-centric metagenomics.</title>
        <authorList>
            <person name="Engelberts J.P."/>
            <person name="Robbins S.J."/>
            <person name="De Goeij J.M."/>
            <person name="Aranda M."/>
            <person name="Bell S.C."/>
            <person name="Webster N.S."/>
        </authorList>
    </citation>
    <scope>NUCLEOTIDE SEQUENCE</scope>
    <source>
        <strain evidence="8">SB0661_bin_32</strain>
    </source>
</reference>
<evidence type="ECO:0000256" key="1">
    <source>
        <dbReference type="ARBA" id="ARBA00023015"/>
    </source>
</evidence>
<dbReference type="PROSITE" id="PS00716">
    <property type="entry name" value="SIGMA70_2"/>
    <property type="match status" value="1"/>
</dbReference>
<dbReference type="AlphaFoldDB" id="A0A6B1DC59"/>
<dbReference type="GO" id="GO:0016987">
    <property type="term" value="F:sigma factor activity"/>
    <property type="evidence" value="ECO:0007669"/>
    <property type="project" value="UniProtKB-KW"/>
</dbReference>
<dbReference type="PRINTS" id="PR00046">
    <property type="entry name" value="SIGMA70FCT"/>
</dbReference>
<sequence>MMVLASFASGDTVNHAARIPSWTPCSTDPVAFNCQDCEIGWNPCRLRQDDSLRHWRAAQHSRHSGLLSANAERDNKIESEIVRFLLSHGVSVNVSLLLKYIPRETLEGITSTELENLLRKSPKFVESSPRMFKLKDSLQEDSSAASFRPLPLSSGTQLESLMANSPTLGVSRQTCLFKEFSGLNLLASFDSRQTARIALDEIMHDYLEVVLSRREWTIRAMHLYAVGPETVPSNGVLTEDDILVTSRLLSAVSASELLARMSPEEAVRLLPVMRETIILGNLRLVAHEARKRAQGGFLTFADLVQVGTIGLMTAMERFDPFRGFQFSTYATNWIRQAIGREQANLDRIIRLPVHVIDGLNSLLQRRHILESDWNRSPTNLELASELGLGLDRIEFLLQLEHHPESLDLLLEGTADVIENDSKLRESADGGVLNNLRDWSVRDAVEKVLVSLSSREAQIIILRYGIGGEDELTLKQIGQRFGLTRERIRQIEAGALRKLRNSKFAYKLRDLLW</sequence>
<evidence type="ECO:0000259" key="7">
    <source>
        <dbReference type="PROSITE" id="PS00716"/>
    </source>
</evidence>
<feature type="domain" description="RNA polymerase sigma-70" evidence="7">
    <location>
        <begin position="472"/>
        <end position="498"/>
    </location>
</feature>
<dbReference type="InterPro" id="IPR050239">
    <property type="entry name" value="Sigma-70_RNA_pol_init_factors"/>
</dbReference>
<name>A0A6B1DC59_9CHLR</name>
<dbReference type="InterPro" id="IPR007630">
    <property type="entry name" value="RNA_pol_sigma70_r4"/>
</dbReference>
<comment type="caution">
    <text evidence="8">The sequence shown here is derived from an EMBL/GenBank/DDBJ whole genome shotgun (WGS) entry which is preliminary data.</text>
</comment>
<comment type="similarity">
    <text evidence="5">Belongs to the sigma-70 factor family.</text>
</comment>
<dbReference type="EMBL" id="VXMH01000108">
    <property type="protein sequence ID" value="MYC97206.1"/>
    <property type="molecule type" value="Genomic_DNA"/>
</dbReference>
<keyword evidence="4 5" id="KW-0804">Transcription</keyword>
<dbReference type="PROSITE" id="PS00715">
    <property type="entry name" value="SIGMA70_1"/>
    <property type="match status" value="1"/>
</dbReference>
<dbReference type="InterPro" id="IPR014284">
    <property type="entry name" value="RNA_pol_sigma-70_dom"/>
</dbReference>
<accession>A0A6B1DC59</accession>
<dbReference type="PANTHER" id="PTHR30603:SF47">
    <property type="entry name" value="RNA POLYMERASE SIGMA FACTOR SIGD, CHLOROPLASTIC"/>
    <property type="match status" value="1"/>
</dbReference>
<dbReference type="Pfam" id="PF04545">
    <property type="entry name" value="Sigma70_r4"/>
    <property type="match status" value="1"/>
</dbReference>
<dbReference type="CDD" id="cd06171">
    <property type="entry name" value="Sigma70_r4"/>
    <property type="match status" value="1"/>
</dbReference>
<dbReference type="InterPro" id="IPR036388">
    <property type="entry name" value="WH-like_DNA-bd_sf"/>
</dbReference>
<keyword evidence="1 5" id="KW-0805">Transcription regulation</keyword>
<feature type="domain" description="RNA polymerase sigma-70" evidence="6">
    <location>
        <begin position="302"/>
        <end position="315"/>
    </location>
</feature>
<dbReference type="SUPFAM" id="SSF88946">
    <property type="entry name" value="Sigma2 domain of RNA polymerase sigma factors"/>
    <property type="match status" value="1"/>
</dbReference>
<dbReference type="InterPro" id="IPR013324">
    <property type="entry name" value="RNA_pol_sigma_r3/r4-like"/>
</dbReference>
<dbReference type="NCBIfam" id="TIGR02937">
    <property type="entry name" value="sigma70-ECF"/>
    <property type="match status" value="1"/>
</dbReference>
<dbReference type="InterPro" id="IPR007627">
    <property type="entry name" value="RNA_pol_sigma70_r2"/>
</dbReference>
<dbReference type="Pfam" id="PF04542">
    <property type="entry name" value="Sigma70_r2"/>
    <property type="match status" value="1"/>
</dbReference>
<comment type="function">
    <text evidence="5">Sigma factors are initiation factors that promote the attachment of RNA polymerase to specific initiation sites and are then released.</text>
</comment>
<dbReference type="SUPFAM" id="SSF88659">
    <property type="entry name" value="Sigma3 and sigma4 domains of RNA polymerase sigma factors"/>
    <property type="match status" value="2"/>
</dbReference>
<dbReference type="GO" id="GO:0006352">
    <property type="term" value="P:DNA-templated transcription initiation"/>
    <property type="evidence" value="ECO:0007669"/>
    <property type="project" value="InterPro"/>
</dbReference>
<evidence type="ECO:0000256" key="5">
    <source>
        <dbReference type="RuleBase" id="RU362124"/>
    </source>
</evidence>
<proteinExistence type="inferred from homology"/>
<keyword evidence="2 5" id="KW-0731">Sigma factor</keyword>
<evidence type="ECO:0000259" key="6">
    <source>
        <dbReference type="PROSITE" id="PS00715"/>
    </source>
</evidence>
<evidence type="ECO:0000256" key="4">
    <source>
        <dbReference type="ARBA" id="ARBA00023163"/>
    </source>
</evidence>